<evidence type="ECO:0000256" key="1">
    <source>
        <dbReference type="SAM" id="MobiDB-lite"/>
    </source>
</evidence>
<accession>A0A9N9A3L9</accession>
<sequence length="500" mass="56384">MSKRQQIGRQQVAPAAFEIRFSTTDSLEFVEISPDLDPERNIPDPFKKRDKIPRNSGSGLTLENFVQNVIIPPSSKNSIINNDITSTTNNNRQWNNKHNIVSGDHNSPKTRFLNNNTNSNGGGKSWNSVGPETEKPDRSTITGKGKFTEKILTVDDEETMTTITNNVNSTSEKRNKPDDELISNGISNENGSSRNNKKRTLPIEEINVKENDGISTPPMTPTTSQSSNSNSVDDLQITTTELSSPPTPPPGSDISDNSLTSTKIPRLSTSSRPIVSTYHMELIEKEQREKQSESAEFEEQKEPEKYVKNKELKKVPRRRPTISHDEMIIPTIAKKLKMNGQLPYQNHDALLGTYDELDLDQPNPSLSSKNGNVNINDQVKGSFNENKNQQHHGRQSPVSSVPEYRRNRKNSSSQRSKIPSRRVEESSSPYADVDVEQEKKMIEFKKANRKSRREEFVLVIRDEDEEDEFGDIVKPRSSAGNSAEHEREEEISKETDNANQ</sequence>
<feature type="region of interest" description="Disordered" evidence="1">
    <location>
        <begin position="361"/>
        <end position="500"/>
    </location>
</feature>
<comment type="caution">
    <text evidence="2">The sequence shown here is derived from an EMBL/GenBank/DDBJ whole genome shotgun (WGS) entry which is preliminary data.</text>
</comment>
<keyword evidence="3" id="KW-1185">Reference proteome</keyword>
<evidence type="ECO:0000313" key="3">
    <source>
        <dbReference type="Proteomes" id="UP000789706"/>
    </source>
</evidence>
<dbReference type="EMBL" id="CAJVPK010000499">
    <property type="protein sequence ID" value="CAG8518452.1"/>
    <property type="molecule type" value="Genomic_DNA"/>
</dbReference>
<dbReference type="AlphaFoldDB" id="A0A9N9A3L9"/>
<feature type="compositionally biased region" description="Polar residues" evidence="1">
    <location>
        <begin position="256"/>
        <end position="274"/>
    </location>
</feature>
<gene>
    <name evidence="2" type="ORF">DEBURN_LOCUS5536</name>
</gene>
<feature type="region of interest" description="Disordered" evidence="1">
    <location>
        <begin position="35"/>
        <end position="55"/>
    </location>
</feature>
<feature type="compositionally biased region" description="Polar residues" evidence="1">
    <location>
        <begin position="362"/>
        <end position="387"/>
    </location>
</feature>
<proteinExistence type="predicted"/>
<evidence type="ECO:0000313" key="2">
    <source>
        <dbReference type="EMBL" id="CAG8518452.1"/>
    </source>
</evidence>
<feature type="region of interest" description="Disordered" evidence="1">
    <location>
        <begin position="285"/>
        <end position="304"/>
    </location>
</feature>
<organism evidence="2 3">
    <name type="scientific">Diversispora eburnea</name>
    <dbReference type="NCBI Taxonomy" id="1213867"/>
    <lineage>
        <taxon>Eukaryota</taxon>
        <taxon>Fungi</taxon>
        <taxon>Fungi incertae sedis</taxon>
        <taxon>Mucoromycota</taxon>
        <taxon>Glomeromycotina</taxon>
        <taxon>Glomeromycetes</taxon>
        <taxon>Diversisporales</taxon>
        <taxon>Diversisporaceae</taxon>
        <taxon>Diversispora</taxon>
    </lineage>
</organism>
<name>A0A9N9A3L9_9GLOM</name>
<feature type="region of interest" description="Disordered" evidence="1">
    <location>
        <begin position="100"/>
        <end position="146"/>
    </location>
</feature>
<dbReference type="OrthoDB" id="2450074at2759"/>
<feature type="compositionally biased region" description="Low complexity" evidence="1">
    <location>
        <begin position="182"/>
        <end position="194"/>
    </location>
</feature>
<feature type="compositionally biased region" description="Basic and acidic residues" evidence="1">
    <location>
        <begin position="483"/>
        <end position="500"/>
    </location>
</feature>
<feature type="compositionally biased region" description="Basic and acidic residues" evidence="1">
    <location>
        <begin position="37"/>
        <end position="47"/>
    </location>
</feature>
<protein>
    <submittedName>
        <fullName evidence="2">3156_t:CDS:1</fullName>
    </submittedName>
</protein>
<feature type="region of interest" description="Disordered" evidence="1">
    <location>
        <begin position="162"/>
        <end position="275"/>
    </location>
</feature>
<feature type="compositionally biased region" description="Low complexity" evidence="1">
    <location>
        <begin position="215"/>
        <end position="231"/>
    </location>
</feature>
<feature type="compositionally biased region" description="Basic and acidic residues" evidence="1">
    <location>
        <begin position="436"/>
        <end position="456"/>
    </location>
</feature>
<dbReference type="Proteomes" id="UP000789706">
    <property type="component" value="Unassembled WGS sequence"/>
</dbReference>
<reference evidence="2" key="1">
    <citation type="submission" date="2021-06" db="EMBL/GenBank/DDBJ databases">
        <authorList>
            <person name="Kallberg Y."/>
            <person name="Tangrot J."/>
            <person name="Rosling A."/>
        </authorList>
    </citation>
    <scope>NUCLEOTIDE SEQUENCE</scope>
    <source>
        <strain evidence="2">AZ414A</strain>
    </source>
</reference>